<dbReference type="Gene3D" id="3.40.50.450">
    <property type="match status" value="1"/>
</dbReference>
<dbReference type="EMBL" id="JRQD01000001">
    <property type="protein sequence ID" value="KGM07831.1"/>
    <property type="molecule type" value="Genomic_DNA"/>
</dbReference>
<dbReference type="Gene3D" id="1.10.10.10">
    <property type="entry name" value="Winged helix-like DNA-binding domain superfamily/Winged helix DNA-binding domain"/>
    <property type="match status" value="1"/>
</dbReference>
<evidence type="ECO:0000259" key="3">
    <source>
        <dbReference type="Pfam" id="PF17782"/>
    </source>
</evidence>
<gene>
    <name evidence="4" type="ORF">LP43_0247</name>
</gene>
<dbReference type="GO" id="GO:0009294">
    <property type="term" value="P:DNA-mediated transformation"/>
    <property type="evidence" value="ECO:0007669"/>
    <property type="project" value="InterPro"/>
</dbReference>
<dbReference type="Proteomes" id="UP000029999">
    <property type="component" value="Unassembled WGS sequence"/>
</dbReference>
<evidence type="ECO:0000313" key="4">
    <source>
        <dbReference type="EMBL" id="KGM07831.1"/>
    </source>
</evidence>
<dbReference type="Pfam" id="PF17782">
    <property type="entry name" value="WHD_DprA"/>
    <property type="match status" value="1"/>
</dbReference>
<dbReference type="NCBIfam" id="TIGR00732">
    <property type="entry name" value="dprA"/>
    <property type="match status" value="1"/>
</dbReference>
<dbReference type="Pfam" id="PF21102">
    <property type="entry name" value="DprA_N"/>
    <property type="match status" value="1"/>
</dbReference>
<evidence type="ECO:0000313" key="5">
    <source>
        <dbReference type="Proteomes" id="UP000029999"/>
    </source>
</evidence>
<feature type="domain" description="DprA winged helix" evidence="3">
    <location>
        <begin position="306"/>
        <end position="361"/>
    </location>
</feature>
<accession>A0A0A0BIQ4</accession>
<dbReference type="PANTHER" id="PTHR43022">
    <property type="entry name" value="PROTEIN SMF"/>
    <property type="match status" value="1"/>
</dbReference>
<organism evidence="4 5">
    <name type="scientific">Methylophaga thiooxydans</name>
    <dbReference type="NCBI Taxonomy" id="392484"/>
    <lineage>
        <taxon>Bacteria</taxon>
        <taxon>Pseudomonadati</taxon>
        <taxon>Pseudomonadota</taxon>
        <taxon>Gammaproteobacteria</taxon>
        <taxon>Thiotrichales</taxon>
        <taxon>Piscirickettsiaceae</taxon>
        <taxon>Methylophaga</taxon>
    </lineage>
</organism>
<name>A0A0A0BIQ4_9GAMM</name>
<dbReference type="InterPro" id="IPR041614">
    <property type="entry name" value="DprA_WH"/>
</dbReference>
<dbReference type="STRING" id="392484.LP43_0247"/>
<dbReference type="PANTHER" id="PTHR43022:SF1">
    <property type="entry name" value="PROTEIN SMF"/>
    <property type="match status" value="1"/>
</dbReference>
<evidence type="ECO:0000259" key="2">
    <source>
        <dbReference type="Pfam" id="PF02481"/>
    </source>
</evidence>
<dbReference type="InterPro" id="IPR057666">
    <property type="entry name" value="DrpA_SLOG"/>
</dbReference>
<reference evidence="4 5" key="1">
    <citation type="submission" date="2014-09" db="EMBL/GenBank/DDBJ databases">
        <authorList>
            <person name="Grob C."/>
            <person name="Taubert M."/>
            <person name="Howat A.M."/>
            <person name="Burns O.J."/>
            <person name="Dixon J.L."/>
            <person name="Chen Y."/>
            <person name="Murrell J.C."/>
        </authorList>
    </citation>
    <scope>NUCLEOTIDE SEQUENCE [LARGE SCALE GENOMIC DNA]</scope>
    <source>
        <strain evidence="4">L4</strain>
    </source>
</reference>
<dbReference type="SUPFAM" id="SSF102405">
    <property type="entry name" value="MCP/YpsA-like"/>
    <property type="match status" value="1"/>
</dbReference>
<evidence type="ECO:0000256" key="1">
    <source>
        <dbReference type="ARBA" id="ARBA00006525"/>
    </source>
</evidence>
<dbReference type="RefSeq" id="WP_281085091.1">
    <property type="nucleotide sequence ID" value="NZ_JRQD01000001.1"/>
</dbReference>
<dbReference type="InterPro" id="IPR003488">
    <property type="entry name" value="DprA"/>
</dbReference>
<proteinExistence type="inferred from homology"/>
<dbReference type="Pfam" id="PF02481">
    <property type="entry name" value="DNA_processg_A"/>
    <property type="match status" value="1"/>
</dbReference>
<dbReference type="AlphaFoldDB" id="A0A0A0BIQ4"/>
<feature type="domain" description="Smf/DprA SLOG" evidence="2">
    <location>
        <begin position="79"/>
        <end position="287"/>
    </location>
</feature>
<dbReference type="InterPro" id="IPR036388">
    <property type="entry name" value="WH-like_DNA-bd_sf"/>
</dbReference>
<comment type="similarity">
    <text evidence="1">Belongs to the DprA/Smf family.</text>
</comment>
<sequence>MTIDKHSDIACWIALQRVHGVGPVSFAKLLAQFGSPQQVLQNPSQVTGMSQSVMEGLYRPDWAQVEEDLAWLDNDGREVITLHDARYPQLLKQISDPPCLLYVQGDVALLSEWQLAVVGSRNPSASGRNTAFDFARYLAAGGLAITSGLAAGIDGAAHKGALAGGGKTIAVVATGLDRVYPAQHRQLAHDIAANGAIVSEFPLGTTPRPELFPRRNRIISGLSLGTLIVEAALKSGSLITARMAMEQYREVFAIPGSIHNPLSRGCHQLIREGAKLVETADDIIEELGALAGVETDLPAAQDSVSEKPERDGDYQILFEHLGFDPISVDSLIENSGLTADAVSSMLLLLELQGEVESLPGGRYVRTGS</sequence>
<comment type="caution">
    <text evidence="4">The sequence shown here is derived from an EMBL/GenBank/DDBJ whole genome shotgun (WGS) entry which is preliminary data.</text>
</comment>
<protein>
    <submittedName>
        <fullName evidence="4">Rossmann fold nucleotide-binding protein Smf possibly involved in DNA uptake</fullName>
    </submittedName>
</protein>